<name>A0A8S1DEL8_9INSE</name>
<reference evidence="2 3" key="1">
    <citation type="submission" date="2020-04" db="EMBL/GenBank/DDBJ databases">
        <authorList>
            <person name="Alioto T."/>
            <person name="Alioto T."/>
            <person name="Gomez Garrido J."/>
        </authorList>
    </citation>
    <scope>NUCLEOTIDE SEQUENCE [LARGE SCALE GENOMIC DNA]</scope>
</reference>
<feature type="compositionally biased region" description="Polar residues" evidence="1">
    <location>
        <begin position="124"/>
        <end position="141"/>
    </location>
</feature>
<feature type="region of interest" description="Disordered" evidence="1">
    <location>
        <begin position="121"/>
        <end position="166"/>
    </location>
</feature>
<proteinExistence type="predicted"/>
<evidence type="ECO:0000313" key="2">
    <source>
        <dbReference type="EMBL" id="CAB3379070.1"/>
    </source>
</evidence>
<organism evidence="2 3">
    <name type="scientific">Cloeon dipterum</name>
    <dbReference type="NCBI Taxonomy" id="197152"/>
    <lineage>
        <taxon>Eukaryota</taxon>
        <taxon>Metazoa</taxon>
        <taxon>Ecdysozoa</taxon>
        <taxon>Arthropoda</taxon>
        <taxon>Hexapoda</taxon>
        <taxon>Insecta</taxon>
        <taxon>Pterygota</taxon>
        <taxon>Palaeoptera</taxon>
        <taxon>Ephemeroptera</taxon>
        <taxon>Pisciforma</taxon>
        <taxon>Baetidae</taxon>
        <taxon>Cloeon</taxon>
    </lineage>
</organism>
<sequence length="166" mass="17493">MVAGSCHQRVLAAEQGEGRGGRPDWLRIPRWAWRVCGRGGGSGGGAAPAGATTGGGSVGWLRGAGQAMRWWCTAHEGTSTRGTPCGVSGGVHFQDGCGNGGTTGASARRVCASLRLYSGKMRSSRSGQRPRSLTSRYSPNSHVGRRHRPSPMQLLDRRMGLKEAFD</sequence>
<gene>
    <name evidence="2" type="ORF">CLODIP_2_CD04166</name>
</gene>
<protein>
    <submittedName>
        <fullName evidence="2">Uncharacterized protein</fullName>
    </submittedName>
</protein>
<dbReference type="Proteomes" id="UP000494165">
    <property type="component" value="Unassembled WGS sequence"/>
</dbReference>
<dbReference type="AlphaFoldDB" id="A0A8S1DEL8"/>
<keyword evidence="3" id="KW-1185">Reference proteome</keyword>
<dbReference type="EMBL" id="CADEPI010000177">
    <property type="protein sequence ID" value="CAB3379070.1"/>
    <property type="molecule type" value="Genomic_DNA"/>
</dbReference>
<comment type="caution">
    <text evidence="2">The sequence shown here is derived from an EMBL/GenBank/DDBJ whole genome shotgun (WGS) entry which is preliminary data.</text>
</comment>
<feature type="compositionally biased region" description="Basic and acidic residues" evidence="1">
    <location>
        <begin position="155"/>
        <end position="166"/>
    </location>
</feature>
<accession>A0A8S1DEL8</accession>
<evidence type="ECO:0000313" key="3">
    <source>
        <dbReference type="Proteomes" id="UP000494165"/>
    </source>
</evidence>
<evidence type="ECO:0000256" key="1">
    <source>
        <dbReference type="SAM" id="MobiDB-lite"/>
    </source>
</evidence>